<dbReference type="InterPro" id="IPR007140">
    <property type="entry name" value="DUF350"/>
</dbReference>
<protein>
    <recommendedName>
        <fullName evidence="10">DUF350 domain-containing protein</fullName>
    </recommendedName>
</protein>
<dbReference type="PANTHER" id="PTHR40043:SF1">
    <property type="entry name" value="UPF0719 INNER MEMBRANE PROTEIN YJFL"/>
    <property type="match status" value="1"/>
</dbReference>
<organism evidence="8 9">
    <name type="scientific">Kingella denitrificans ATCC 33394</name>
    <dbReference type="NCBI Taxonomy" id="888741"/>
    <lineage>
        <taxon>Bacteria</taxon>
        <taxon>Pseudomonadati</taxon>
        <taxon>Pseudomonadota</taxon>
        <taxon>Betaproteobacteria</taxon>
        <taxon>Neisseriales</taxon>
        <taxon>Neisseriaceae</taxon>
        <taxon>Kingella</taxon>
    </lineage>
</organism>
<comment type="caution">
    <text evidence="8">The sequence shown here is derived from an EMBL/GenBank/DDBJ whole genome shotgun (WGS) entry which is preliminary data.</text>
</comment>
<keyword evidence="4 7" id="KW-0812">Transmembrane</keyword>
<feature type="transmembrane region" description="Helical" evidence="7">
    <location>
        <begin position="41"/>
        <end position="64"/>
    </location>
</feature>
<dbReference type="Pfam" id="PF03994">
    <property type="entry name" value="DUF350"/>
    <property type="match status" value="1"/>
</dbReference>
<name>F0EZF8_9NEIS</name>
<feature type="transmembrane region" description="Helical" evidence="7">
    <location>
        <begin position="12"/>
        <end position="29"/>
    </location>
</feature>
<keyword evidence="5 7" id="KW-1133">Transmembrane helix</keyword>
<evidence type="ECO:0000256" key="5">
    <source>
        <dbReference type="ARBA" id="ARBA00022989"/>
    </source>
</evidence>
<feature type="transmembrane region" description="Helical" evidence="7">
    <location>
        <begin position="76"/>
        <end position="98"/>
    </location>
</feature>
<dbReference type="Proteomes" id="UP000004088">
    <property type="component" value="Unassembled WGS sequence"/>
</dbReference>
<sequence length="134" mass="14253">MAFSFAQYGLYLQYLGTALLMTVLFAVVYERITPMHEWKWIAQGNIACALSFGGAVAGFCLALASAMVHSVGFANFIVWGLVAASVQIILFAIGCRALPRLPKELEANNIAVGLFLGLWAIAVGILNAASLVDG</sequence>
<accession>F0EZF8</accession>
<reference evidence="8 9" key="1">
    <citation type="submission" date="2011-01" db="EMBL/GenBank/DDBJ databases">
        <authorList>
            <person name="Muzny D."/>
            <person name="Qin X."/>
            <person name="Deng J."/>
            <person name="Jiang H."/>
            <person name="Liu Y."/>
            <person name="Qu J."/>
            <person name="Song X.-Z."/>
            <person name="Zhang L."/>
            <person name="Thornton R."/>
            <person name="Coyle M."/>
            <person name="Francisco L."/>
            <person name="Jackson L."/>
            <person name="Javaid M."/>
            <person name="Korchina V."/>
            <person name="Kovar C."/>
            <person name="Mata R."/>
            <person name="Mathew T."/>
            <person name="Ngo R."/>
            <person name="Nguyen L."/>
            <person name="Nguyen N."/>
            <person name="Okwuonu G."/>
            <person name="Ongeri F."/>
            <person name="Pham C."/>
            <person name="Simmons D."/>
            <person name="Wilczek-Boney K."/>
            <person name="Hale W."/>
            <person name="Jakkamsetti A."/>
            <person name="Pham P."/>
            <person name="Ruth R."/>
            <person name="San Lucas F."/>
            <person name="Warren J."/>
            <person name="Zhang J."/>
            <person name="Zhao Z."/>
            <person name="Zhou C."/>
            <person name="Zhu D."/>
            <person name="Lee S."/>
            <person name="Bess C."/>
            <person name="Blankenburg K."/>
            <person name="Forbes L."/>
            <person name="Fu Q."/>
            <person name="Gubbala S."/>
            <person name="Hirani K."/>
            <person name="Jayaseelan J.C."/>
            <person name="Lara F."/>
            <person name="Munidasa M."/>
            <person name="Palculict T."/>
            <person name="Patil S."/>
            <person name="Pu L.-L."/>
            <person name="Saada N."/>
            <person name="Tang L."/>
            <person name="Weissenberger G."/>
            <person name="Zhu Y."/>
            <person name="Hemphill L."/>
            <person name="Shang Y."/>
            <person name="Youmans B."/>
            <person name="Ayvaz T."/>
            <person name="Ross M."/>
            <person name="Santibanez J."/>
            <person name="Aqrawi P."/>
            <person name="Gross S."/>
            <person name="Joshi V."/>
            <person name="Fowler G."/>
            <person name="Nazareth L."/>
            <person name="Reid J."/>
            <person name="Worley K."/>
            <person name="Petrosino J."/>
            <person name="Highlander S."/>
            <person name="Gibbs R."/>
        </authorList>
    </citation>
    <scope>NUCLEOTIDE SEQUENCE [LARGE SCALE GENOMIC DNA]</scope>
    <source>
        <strain evidence="8 9">ATCC 33394</strain>
    </source>
</reference>
<keyword evidence="6 7" id="KW-0472">Membrane</keyword>
<evidence type="ECO:0008006" key="10">
    <source>
        <dbReference type="Google" id="ProtNLM"/>
    </source>
</evidence>
<evidence type="ECO:0000256" key="2">
    <source>
        <dbReference type="ARBA" id="ARBA00005779"/>
    </source>
</evidence>
<comment type="similarity">
    <text evidence="2">Belongs to the UPF0719 family.</text>
</comment>
<dbReference type="STRING" id="888741.HMPREF9098_1295"/>
<evidence type="ECO:0000256" key="6">
    <source>
        <dbReference type="ARBA" id="ARBA00023136"/>
    </source>
</evidence>
<proteinExistence type="inferred from homology"/>
<comment type="subcellular location">
    <subcellularLocation>
        <location evidence="1">Cell membrane</location>
        <topology evidence="1">Multi-pass membrane protein</topology>
    </subcellularLocation>
</comment>
<keyword evidence="9" id="KW-1185">Reference proteome</keyword>
<evidence type="ECO:0000256" key="7">
    <source>
        <dbReference type="SAM" id="Phobius"/>
    </source>
</evidence>
<evidence type="ECO:0000256" key="4">
    <source>
        <dbReference type="ARBA" id="ARBA00022692"/>
    </source>
</evidence>
<keyword evidence="3" id="KW-1003">Cell membrane</keyword>
<evidence type="ECO:0000313" key="9">
    <source>
        <dbReference type="Proteomes" id="UP000004088"/>
    </source>
</evidence>
<evidence type="ECO:0000256" key="3">
    <source>
        <dbReference type="ARBA" id="ARBA00022475"/>
    </source>
</evidence>
<dbReference type="AlphaFoldDB" id="F0EZF8"/>
<dbReference type="PANTHER" id="PTHR40043">
    <property type="entry name" value="UPF0719 INNER MEMBRANE PROTEIN YJFL"/>
    <property type="match status" value="1"/>
</dbReference>
<dbReference type="GO" id="GO:0005886">
    <property type="term" value="C:plasma membrane"/>
    <property type="evidence" value="ECO:0007669"/>
    <property type="project" value="UniProtKB-SubCell"/>
</dbReference>
<dbReference type="RefSeq" id="WP_003782850.1">
    <property type="nucleotide sequence ID" value="NZ_GL870929.1"/>
</dbReference>
<evidence type="ECO:0000313" key="8">
    <source>
        <dbReference type="EMBL" id="EGC17279.1"/>
    </source>
</evidence>
<dbReference type="EMBL" id="AEWV01000021">
    <property type="protein sequence ID" value="EGC17279.1"/>
    <property type="molecule type" value="Genomic_DNA"/>
</dbReference>
<evidence type="ECO:0000256" key="1">
    <source>
        <dbReference type="ARBA" id="ARBA00004651"/>
    </source>
</evidence>
<feature type="transmembrane region" description="Helical" evidence="7">
    <location>
        <begin position="110"/>
        <end position="132"/>
    </location>
</feature>
<gene>
    <name evidence="8" type="ORF">HMPREF9098_1295</name>
</gene>
<dbReference type="HOGENOM" id="CLU_122820_0_0_4"/>